<feature type="transmembrane region" description="Helical" evidence="1">
    <location>
        <begin position="33"/>
        <end position="58"/>
    </location>
</feature>
<evidence type="ECO:0000256" key="1">
    <source>
        <dbReference type="SAM" id="Phobius"/>
    </source>
</evidence>
<accession>A0A2N2E951</accession>
<reference evidence="2 3" key="1">
    <citation type="journal article" date="2017" name="ISME J.">
        <title>Potential for microbial H2 and metal transformations associated with novel bacteria and archaea in deep terrestrial subsurface sediments.</title>
        <authorList>
            <person name="Hernsdorf A.W."/>
            <person name="Amano Y."/>
            <person name="Miyakawa K."/>
            <person name="Ise K."/>
            <person name="Suzuki Y."/>
            <person name="Anantharaman K."/>
            <person name="Probst A."/>
            <person name="Burstein D."/>
            <person name="Thomas B.C."/>
            <person name="Banfield J.F."/>
        </authorList>
    </citation>
    <scope>NUCLEOTIDE SEQUENCE [LARGE SCALE GENOMIC DNA]</scope>
    <source>
        <strain evidence="2">HGW-Falkowbacteria-1</strain>
    </source>
</reference>
<keyword evidence="1" id="KW-0812">Transmembrane</keyword>
<dbReference type="Gene3D" id="2.160.20.110">
    <property type="match status" value="1"/>
</dbReference>
<dbReference type="SUPFAM" id="SSF54523">
    <property type="entry name" value="Pili subunits"/>
    <property type="match status" value="1"/>
</dbReference>
<keyword evidence="1" id="KW-1133">Transmembrane helix</keyword>
<dbReference type="Proteomes" id="UP000233517">
    <property type="component" value="Unassembled WGS sequence"/>
</dbReference>
<proteinExistence type="predicted"/>
<name>A0A2N2E951_9BACT</name>
<sequence length="527" mass="57324">MIKDKFIILKNKKNLCQKLFGKNFFHAWRNKSFLFGFTFIELLTVVFVFALIGTFVLINTSNSRSKGRDLKKIGEMTGLQMALEDYKNIEGEYPNELIPGEELSGFLSSVIFLSEIPSGIVYKNKSSENTYEIEFETEGQVGDLSKGEKCMTPTGILNSGCPKYIYTIEEIWEMVSNQGYVPVASAEELDALRNSTSQTMGIGTVWEGTYLTGLDKKYIQVEDIDLSVYQSGEGWLPIGDSVNNFVGIFDGNGLYVSNLFINTSLAISALFSYISSSTLTNMVLKDAYIAATVGSVGQRAVLVSYANSSIISNCNVYDSTVLTLRGHSAGFITNVTNCEISNSNCYNLIVSNTGNAWDTGSATGFITNSSGSIIDTCSVQNSIVSTASSRRFIHTSGFVSLNSGTSSISNSFSNATISSFSNADSTSSGFCSRNYATISNSYYSGSITTGLLTVVGGFCATNTGSVNNSYYDSEISGQADTGKGFPRTTKQMQEGYANSMIDGDSMYTAWDNDIWKFGLINKYPELK</sequence>
<evidence type="ECO:0000313" key="3">
    <source>
        <dbReference type="Proteomes" id="UP000233517"/>
    </source>
</evidence>
<dbReference type="AlphaFoldDB" id="A0A2N2E951"/>
<evidence type="ECO:0008006" key="4">
    <source>
        <dbReference type="Google" id="ProtNLM"/>
    </source>
</evidence>
<protein>
    <recommendedName>
        <fullName evidence="4">GLUG domain-containing protein</fullName>
    </recommendedName>
</protein>
<dbReference type="InterPro" id="IPR045584">
    <property type="entry name" value="Pilin-like"/>
</dbReference>
<comment type="caution">
    <text evidence="2">The sequence shown here is derived from an EMBL/GenBank/DDBJ whole genome shotgun (WGS) entry which is preliminary data.</text>
</comment>
<keyword evidence="1" id="KW-0472">Membrane</keyword>
<organism evidence="2 3">
    <name type="scientific">Candidatus Falkowbacteria bacterium HGW-Falkowbacteria-1</name>
    <dbReference type="NCBI Taxonomy" id="2013768"/>
    <lineage>
        <taxon>Bacteria</taxon>
        <taxon>Candidatus Falkowiibacteriota</taxon>
    </lineage>
</organism>
<dbReference type="EMBL" id="PHAI01000002">
    <property type="protein sequence ID" value="PKM91251.1"/>
    <property type="molecule type" value="Genomic_DNA"/>
</dbReference>
<gene>
    <name evidence="2" type="ORF">CVU82_01470</name>
</gene>
<evidence type="ECO:0000313" key="2">
    <source>
        <dbReference type="EMBL" id="PKM91251.1"/>
    </source>
</evidence>
<dbReference type="Gene3D" id="3.30.700.10">
    <property type="entry name" value="Glycoprotein, Type 4 Pilin"/>
    <property type="match status" value="1"/>
</dbReference>